<evidence type="ECO:0000313" key="1">
    <source>
        <dbReference type="EMBL" id="KAA8546256.1"/>
    </source>
</evidence>
<gene>
    <name evidence="1" type="ORF">F0562_003005</name>
</gene>
<sequence length="66" mass="7172">MLKTALEKKDFEFEVEEEMEEQTAAIKDRATLPDPIESATVVMEQGIAIFGSGTNLVVPLTEGASD</sequence>
<dbReference type="Proteomes" id="UP000325577">
    <property type="component" value="Linkage Group LG1"/>
</dbReference>
<dbReference type="AlphaFoldDB" id="A0A5J5BU83"/>
<dbReference type="EMBL" id="CM018032">
    <property type="protein sequence ID" value="KAA8546256.1"/>
    <property type="molecule type" value="Genomic_DNA"/>
</dbReference>
<evidence type="ECO:0000313" key="2">
    <source>
        <dbReference type="Proteomes" id="UP000325577"/>
    </source>
</evidence>
<keyword evidence="2" id="KW-1185">Reference proteome</keyword>
<name>A0A5J5BU83_9ASTE</name>
<accession>A0A5J5BU83</accession>
<proteinExistence type="predicted"/>
<reference evidence="1 2" key="1">
    <citation type="submission" date="2019-09" db="EMBL/GenBank/DDBJ databases">
        <title>A chromosome-level genome assembly of the Chinese tupelo Nyssa sinensis.</title>
        <authorList>
            <person name="Yang X."/>
            <person name="Kang M."/>
            <person name="Yang Y."/>
            <person name="Xiong H."/>
            <person name="Wang M."/>
            <person name="Zhang Z."/>
            <person name="Wang Z."/>
            <person name="Wu H."/>
            <person name="Ma T."/>
            <person name="Liu J."/>
            <person name="Xi Z."/>
        </authorList>
    </citation>
    <scope>NUCLEOTIDE SEQUENCE [LARGE SCALE GENOMIC DNA]</scope>
    <source>
        <strain evidence="1">J267</strain>
        <tissue evidence="1">Leaf</tissue>
    </source>
</reference>
<organism evidence="1 2">
    <name type="scientific">Nyssa sinensis</name>
    <dbReference type="NCBI Taxonomy" id="561372"/>
    <lineage>
        <taxon>Eukaryota</taxon>
        <taxon>Viridiplantae</taxon>
        <taxon>Streptophyta</taxon>
        <taxon>Embryophyta</taxon>
        <taxon>Tracheophyta</taxon>
        <taxon>Spermatophyta</taxon>
        <taxon>Magnoliopsida</taxon>
        <taxon>eudicotyledons</taxon>
        <taxon>Gunneridae</taxon>
        <taxon>Pentapetalae</taxon>
        <taxon>asterids</taxon>
        <taxon>Cornales</taxon>
        <taxon>Nyssaceae</taxon>
        <taxon>Nyssa</taxon>
    </lineage>
</organism>
<protein>
    <submittedName>
        <fullName evidence="1">Uncharacterized protein</fullName>
    </submittedName>
</protein>